<evidence type="ECO:0000259" key="2">
    <source>
        <dbReference type="Pfam" id="PF13280"/>
    </source>
</evidence>
<dbReference type="InterPro" id="IPR051534">
    <property type="entry name" value="CBASS_pafABC_assoc_protein"/>
</dbReference>
<evidence type="ECO:0000313" key="5">
    <source>
        <dbReference type="Proteomes" id="UP000199005"/>
    </source>
</evidence>
<dbReference type="RefSeq" id="WP_090899174.1">
    <property type="nucleotide sequence ID" value="NZ_FNYO01000020.1"/>
</dbReference>
<dbReference type="InterPro" id="IPR026881">
    <property type="entry name" value="WYL_dom"/>
</dbReference>
<keyword evidence="4" id="KW-0238">DNA-binding</keyword>
<dbReference type="EMBL" id="FNYO01000020">
    <property type="protein sequence ID" value="SEI79052.1"/>
    <property type="molecule type" value="Genomic_DNA"/>
</dbReference>
<feature type="domain" description="WCX" evidence="3">
    <location>
        <begin position="257"/>
        <end position="332"/>
    </location>
</feature>
<gene>
    <name evidence="4" type="ORF">SAMN04244579_02042</name>
</gene>
<accession>A0A1H6TTK8</accession>
<evidence type="ECO:0000313" key="4">
    <source>
        <dbReference type="EMBL" id="SEI79052.1"/>
    </source>
</evidence>
<dbReference type="STRING" id="170623.SAMN04244579_02042"/>
<dbReference type="PANTHER" id="PTHR34580:SF1">
    <property type="entry name" value="PROTEIN PAFC"/>
    <property type="match status" value="1"/>
</dbReference>
<dbReference type="Pfam" id="PF25583">
    <property type="entry name" value="WCX"/>
    <property type="match status" value="1"/>
</dbReference>
<reference evidence="4 5" key="1">
    <citation type="submission" date="2016-10" db="EMBL/GenBank/DDBJ databases">
        <authorList>
            <person name="de Groot N.N."/>
        </authorList>
    </citation>
    <scope>NUCLEOTIDE SEQUENCE [LARGE SCALE GENOMIC DNA]</scope>
    <source>
        <strain evidence="4 5">DSM 1041</strain>
    </source>
</reference>
<dbReference type="AlphaFoldDB" id="A0A1H6TTK8"/>
<evidence type="ECO:0000256" key="1">
    <source>
        <dbReference type="SAM" id="MobiDB-lite"/>
    </source>
</evidence>
<dbReference type="Proteomes" id="UP000199005">
    <property type="component" value="Unassembled WGS sequence"/>
</dbReference>
<feature type="compositionally biased region" description="Basic and acidic residues" evidence="1">
    <location>
        <begin position="341"/>
        <end position="350"/>
    </location>
</feature>
<feature type="domain" description="WYL" evidence="2">
    <location>
        <begin position="159"/>
        <end position="225"/>
    </location>
</feature>
<protein>
    <submittedName>
        <fullName evidence="4">Predicted DNA-binding transcriptional regulator YafY, contains an HTH and WYL domains</fullName>
    </submittedName>
</protein>
<sequence>MAETKDPLFRYLALLQLIPLWPGRISTPTLLEKLRDKGFEIDKRSLQRDLRDKLARRFPIIPYTDERPYRWGYRENAWFDPRRLPNQDTSAALAMHLAASHLTHLLPQGVLDQLTPQFRAASDYLDGMEHNGLAHWARRVRSLPNGKALLPAELSPQIWTLVSTALVENRQLRVEYRSRSQGTTKSYRIHPAGLVSRHSISYLIGSANDYDDLRQFALHRIQRAELLDEPAREPDGFDIDRYIEGGAFAWRQAPHEVELIADVHPQIAWLLNETPLSPRQSLQPLPDTDWQRLRASVPLDQETLWWIFGLNDNIRVHAPPEWVEEIDSRLENLRTMYAEPSHCDTSRRAPMENSPQAPATERKGAKAQTAEEMP</sequence>
<organism evidence="4 5">
    <name type="scientific">Azotobacter beijerinckii</name>
    <dbReference type="NCBI Taxonomy" id="170623"/>
    <lineage>
        <taxon>Bacteria</taxon>
        <taxon>Pseudomonadati</taxon>
        <taxon>Pseudomonadota</taxon>
        <taxon>Gammaproteobacteria</taxon>
        <taxon>Pseudomonadales</taxon>
        <taxon>Pseudomonadaceae</taxon>
        <taxon>Azotobacter</taxon>
    </lineage>
</organism>
<name>A0A1H6TTK8_9GAMM</name>
<dbReference type="Pfam" id="PF13280">
    <property type="entry name" value="WYL"/>
    <property type="match status" value="1"/>
</dbReference>
<evidence type="ECO:0000259" key="3">
    <source>
        <dbReference type="Pfam" id="PF25583"/>
    </source>
</evidence>
<dbReference type="GO" id="GO:0003677">
    <property type="term" value="F:DNA binding"/>
    <property type="evidence" value="ECO:0007669"/>
    <property type="project" value="UniProtKB-KW"/>
</dbReference>
<proteinExistence type="predicted"/>
<feature type="region of interest" description="Disordered" evidence="1">
    <location>
        <begin position="340"/>
        <end position="374"/>
    </location>
</feature>
<dbReference type="PROSITE" id="PS52050">
    <property type="entry name" value="WYL"/>
    <property type="match status" value="1"/>
</dbReference>
<dbReference type="InterPro" id="IPR057727">
    <property type="entry name" value="WCX_dom"/>
</dbReference>
<dbReference type="PANTHER" id="PTHR34580">
    <property type="match status" value="1"/>
</dbReference>